<organism evidence="10">
    <name type="scientific">marine sediment metagenome</name>
    <dbReference type="NCBI Taxonomy" id="412755"/>
    <lineage>
        <taxon>unclassified sequences</taxon>
        <taxon>metagenomes</taxon>
        <taxon>ecological metagenomes</taxon>
    </lineage>
</organism>
<dbReference type="PANTHER" id="PTHR43498:SF1">
    <property type="entry name" value="COB--COM HETERODISULFIDE REDUCTASE IRON-SULFUR SUBUNIT A"/>
    <property type="match status" value="1"/>
</dbReference>
<dbReference type="SUPFAM" id="SSF54862">
    <property type="entry name" value="4Fe-4S ferredoxins"/>
    <property type="match status" value="1"/>
</dbReference>
<dbReference type="InterPro" id="IPR017896">
    <property type="entry name" value="4Fe4S_Fe-S-bd"/>
</dbReference>
<dbReference type="PROSITE" id="PS51379">
    <property type="entry name" value="4FE4S_FER_2"/>
    <property type="match status" value="4"/>
</dbReference>
<dbReference type="Gene3D" id="3.30.70.20">
    <property type="match status" value="2"/>
</dbReference>
<dbReference type="EMBL" id="LAZR01014633">
    <property type="protein sequence ID" value="KKM16628.1"/>
    <property type="molecule type" value="Genomic_DNA"/>
</dbReference>
<dbReference type="Pfam" id="PF00037">
    <property type="entry name" value="Fer4"/>
    <property type="match status" value="1"/>
</dbReference>
<evidence type="ECO:0000256" key="1">
    <source>
        <dbReference type="ARBA" id="ARBA00001974"/>
    </source>
</evidence>
<dbReference type="Pfam" id="PF13450">
    <property type="entry name" value="NAD_binding_8"/>
    <property type="match status" value="1"/>
</dbReference>
<feature type="domain" description="4Fe-4S ferredoxin-type" evidence="9">
    <location>
        <begin position="158"/>
        <end position="191"/>
    </location>
</feature>
<keyword evidence="3" id="KW-0004">4Fe-4S</keyword>
<feature type="domain" description="4Fe-4S ferredoxin-type" evidence="9">
    <location>
        <begin position="110"/>
        <end position="139"/>
    </location>
</feature>
<name>A0A0F9K3D2_9ZZZZ</name>
<dbReference type="GO" id="GO:0051539">
    <property type="term" value="F:4 iron, 4 sulfur cluster binding"/>
    <property type="evidence" value="ECO:0007669"/>
    <property type="project" value="UniProtKB-KW"/>
</dbReference>
<evidence type="ECO:0000256" key="2">
    <source>
        <dbReference type="ARBA" id="ARBA00006561"/>
    </source>
</evidence>
<dbReference type="Pfam" id="PF12831">
    <property type="entry name" value="FAD_oxidored"/>
    <property type="match status" value="1"/>
</dbReference>
<dbReference type="Pfam" id="PF13237">
    <property type="entry name" value="Fer4_10"/>
    <property type="match status" value="1"/>
</dbReference>
<keyword evidence="5" id="KW-0274">FAD</keyword>
<evidence type="ECO:0000256" key="3">
    <source>
        <dbReference type="ARBA" id="ARBA00022485"/>
    </source>
</evidence>
<dbReference type="InterPro" id="IPR017900">
    <property type="entry name" value="4Fe4S_Fe_S_CS"/>
</dbReference>
<dbReference type="GO" id="GO:0046872">
    <property type="term" value="F:metal ion binding"/>
    <property type="evidence" value="ECO:0007669"/>
    <property type="project" value="UniProtKB-KW"/>
</dbReference>
<keyword evidence="4" id="KW-0479">Metal-binding</keyword>
<dbReference type="PANTHER" id="PTHR43498">
    <property type="entry name" value="FERREDOXIN:COB-COM HETERODISULFIDE REDUCTASE SUBUNIT A"/>
    <property type="match status" value="1"/>
</dbReference>
<evidence type="ECO:0000256" key="6">
    <source>
        <dbReference type="ARBA" id="ARBA00023002"/>
    </source>
</evidence>
<feature type="domain" description="4Fe-4S ferredoxin-type" evidence="9">
    <location>
        <begin position="938"/>
        <end position="967"/>
    </location>
</feature>
<comment type="caution">
    <text evidence="10">The sequence shown here is derived from an EMBL/GenBank/DDBJ whole genome shotgun (WGS) entry which is preliminary data.</text>
</comment>
<dbReference type="PROSITE" id="PS00198">
    <property type="entry name" value="4FE4S_FER_1"/>
    <property type="match status" value="2"/>
</dbReference>
<dbReference type="SUPFAM" id="SSF51905">
    <property type="entry name" value="FAD/NAD(P)-binding domain"/>
    <property type="match status" value="1"/>
</dbReference>
<gene>
    <name evidence="10" type="ORF">LCGC14_1683930</name>
</gene>
<feature type="domain" description="4Fe-4S ferredoxin-type" evidence="9">
    <location>
        <begin position="968"/>
        <end position="997"/>
    </location>
</feature>
<evidence type="ECO:0000256" key="7">
    <source>
        <dbReference type="ARBA" id="ARBA00023004"/>
    </source>
</evidence>
<sequence>VKPGMNKKESIRTTKSGSVLIVGGGIGGMQAALDLANTGFKVHLVQKDSAIGGTMVMLDKTFPTGDCSMCMISPKMVELGRHPDIELHTLAEVISVEGEPGRFMAKVRQQPRYVDPELCTGCGICEEKCPKKVRSEYEQGLTVRKAIYSLFPQALPDTRVISRPDCIYFKKGKCKACEKFCPAGAIKWDDTEKVFEVEVGAIILSPGLDRYDPAVRQELGLGRWPNVVTSIQFERMLSASGPYLGVVKRPGDGKHPRKIAWIQCVGSRDSHNANPWCSSVCCMYTTKQAVIAKEHDRLIEPTVFYMEMRAFGKDFDRYVDRAKDEFGIRYQRAMISAVREEPGTGDLNFRYAKEDGTLVDETFDMAVLSIGLEPRGDAEAFAKIFGIEPNAYQFAKTTEFNPVETSRPGIYVTGTYQGPKDIPETVMQGSAVAGSTMALLGESRGTEIMVKKLPPERDVTTEDTRVGLFVCHCGINISQTVDVKKVAEEGGELPDVVHSEDLLYACSQDSQEKIKKLVKEKKLNRVVVAACTPRTHEPLFQDTIRDAGINKYLFELADIREQCSWCHMGQNKVATEKAMDIVKMNVAKARLLEPIETGSVDVTHAAMIIGGGIAGMVAAISLADQGHHAHIVEKESRLGGLLNNLYRTLDASDVQAFLSDKIAQVEQHPKITIHLGVEVKRTDGFVGNFKTTLTDDTFLEHGVILIATGGHAYEPTEYRFGETDRIITQRDLEGRLEREVPQSGQRYVMIQCVGSREEPSNYCSRICCQDAIKNAISIKEKSPGTQVTIFYRDIRTYGLREDYYKKARDMGVLFVRFTVDRKPEVEITPGGVRIKAFDYMLNREITMGGEYLILSTGLRPHSTSDQVGKMYKLTRNPDGYFLEAHVKLRPVDFPSEGLFLAGLAHAPKNLDETISQALAAAGRAGVLLAKEKLGVSGIIAKHNREVCMSCLTCLRICPFDSPFIDKEGKISHNEVKCMGCGICASICPMKAFQVNNFRDDQIEAMIDALTEDSQT</sequence>
<dbReference type="GO" id="GO:0016491">
    <property type="term" value="F:oxidoreductase activity"/>
    <property type="evidence" value="ECO:0007669"/>
    <property type="project" value="UniProtKB-KW"/>
</dbReference>
<proteinExistence type="inferred from homology"/>
<dbReference type="Gene3D" id="3.40.50.720">
    <property type="entry name" value="NAD(P)-binding Rossmann-like Domain"/>
    <property type="match status" value="2"/>
</dbReference>
<comment type="similarity">
    <text evidence="2">Belongs to the HdrA family.</text>
</comment>
<keyword evidence="7" id="KW-0408">Iron</keyword>
<feature type="non-terminal residue" evidence="10">
    <location>
        <position position="1"/>
    </location>
</feature>
<keyword evidence="5" id="KW-0285">Flavoprotein</keyword>
<dbReference type="AlphaFoldDB" id="A0A0F9K3D2"/>
<accession>A0A0F9K3D2</accession>
<comment type="cofactor">
    <cofactor evidence="1">
        <name>FAD</name>
        <dbReference type="ChEBI" id="CHEBI:57692"/>
    </cofactor>
</comment>
<evidence type="ECO:0000313" key="10">
    <source>
        <dbReference type="EMBL" id="KKM16628.1"/>
    </source>
</evidence>
<keyword evidence="6" id="KW-0560">Oxidoreductase</keyword>
<evidence type="ECO:0000256" key="4">
    <source>
        <dbReference type="ARBA" id="ARBA00022723"/>
    </source>
</evidence>
<evidence type="ECO:0000256" key="5">
    <source>
        <dbReference type="ARBA" id="ARBA00022827"/>
    </source>
</evidence>
<protein>
    <recommendedName>
        <fullName evidence="9">4Fe-4S ferredoxin-type domain-containing protein</fullName>
    </recommendedName>
</protein>
<dbReference type="InterPro" id="IPR036188">
    <property type="entry name" value="FAD/NAD-bd_sf"/>
</dbReference>
<dbReference type="InterPro" id="IPR039650">
    <property type="entry name" value="HdrA-like"/>
</dbReference>
<dbReference type="SUPFAM" id="SSF51971">
    <property type="entry name" value="Nucleotide-binding domain"/>
    <property type="match status" value="1"/>
</dbReference>
<evidence type="ECO:0000259" key="9">
    <source>
        <dbReference type="PROSITE" id="PS51379"/>
    </source>
</evidence>
<keyword evidence="8" id="KW-0411">Iron-sulfur</keyword>
<evidence type="ECO:0000256" key="8">
    <source>
        <dbReference type="ARBA" id="ARBA00023014"/>
    </source>
</evidence>
<reference evidence="10" key="1">
    <citation type="journal article" date="2015" name="Nature">
        <title>Complex archaea that bridge the gap between prokaryotes and eukaryotes.</title>
        <authorList>
            <person name="Spang A."/>
            <person name="Saw J.H."/>
            <person name="Jorgensen S.L."/>
            <person name="Zaremba-Niedzwiedzka K."/>
            <person name="Martijn J."/>
            <person name="Lind A.E."/>
            <person name="van Eijk R."/>
            <person name="Schleper C."/>
            <person name="Guy L."/>
            <person name="Ettema T.J."/>
        </authorList>
    </citation>
    <scope>NUCLEOTIDE SEQUENCE</scope>
</reference>